<evidence type="ECO:0000313" key="2">
    <source>
        <dbReference type="EMBL" id="KKS40363.1"/>
    </source>
</evidence>
<protein>
    <submittedName>
        <fullName evidence="2">Uncharacterized protein</fullName>
    </submittedName>
</protein>
<proteinExistence type="predicted"/>
<dbReference type="AlphaFoldDB" id="A0A0G1BSB5"/>
<comment type="caution">
    <text evidence="2">The sequence shown here is derived from an EMBL/GenBank/DDBJ whole genome shotgun (WGS) entry which is preliminary data.</text>
</comment>
<keyword evidence="1" id="KW-1133">Transmembrane helix</keyword>
<accession>A0A0G1BSB5</accession>
<dbReference type="EMBL" id="LCCW01000042">
    <property type="protein sequence ID" value="KKS40363.1"/>
    <property type="molecule type" value="Genomic_DNA"/>
</dbReference>
<gene>
    <name evidence="2" type="ORF">UV02_C0042G0008</name>
</gene>
<evidence type="ECO:0000256" key="1">
    <source>
        <dbReference type="SAM" id="Phobius"/>
    </source>
</evidence>
<reference evidence="2 3" key="1">
    <citation type="journal article" date="2015" name="Nature">
        <title>rRNA introns, odd ribosomes, and small enigmatic genomes across a large radiation of phyla.</title>
        <authorList>
            <person name="Brown C.T."/>
            <person name="Hug L.A."/>
            <person name="Thomas B.C."/>
            <person name="Sharon I."/>
            <person name="Castelle C.J."/>
            <person name="Singh A."/>
            <person name="Wilkins M.J."/>
            <person name="Williams K.H."/>
            <person name="Banfield J.F."/>
        </authorList>
    </citation>
    <scope>NUCLEOTIDE SEQUENCE [LARGE SCALE GENOMIC DNA]</scope>
</reference>
<evidence type="ECO:0000313" key="3">
    <source>
        <dbReference type="Proteomes" id="UP000034516"/>
    </source>
</evidence>
<keyword evidence="1" id="KW-0472">Membrane</keyword>
<keyword evidence="1" id="KW-0812">Transmembrane</keyword>
<name>A0A0G1BSB5_9BACT</name>
<organism evidence="2 3">
    <name type="scientific">Candidatus Kuenenbacteria bacterium GW2011_GWA2_42_15</name>
    <dbReference type="NCBI Taxonomy" id="1618677"/>
    <lineage>
        <taxon>Bacteria</taxon>
        <taxon>Candidatus Kueneniibacteriota</taxon>
    </lineage>
</organism>
<dbReference type="Proteomes" id="UP000034516">
    <property type="component" value="Unassembled WGS sequence"/>
</dbReference>
<sequence>MPIKGDFMAMDFAPEIKPDMGLDMPESYKSGRDDKNSCVCKNNKAVKTFIVALVVIVVLLAVGYYVDRYTSVSLFGNQKSAGSALMSYNKDSYYAVFFSNGQVYFGKITSTDSNYTTLEDIYYLQVSNPLQQVPPPGGTQQQQLSLVKLGNELHGPKDFMQVNNAHVIFVEELKSDSKVVEAITAYKSGATNQPAQ</sequence>
<feature type="transmembrane region" description="Helical" evidence="1">
    <location>
        <begin position="45"/>
        <end position="66"/>
    </location>
</feature>